<evidence type="ECO:0000313" key="4">
    <source>
        <dbReference type="EMBL" id="KWA66666.1"/>
    </source>
</evidence>
<protein>
    <submittedName>
        <fullName evidence="4">Dehydrogenase</fullName>
    </submittedName>
</protein>
<reference evidence="4 5" key="1">
    <citation type="submission" date="2015-11" db="EMBL/GenBank/DDBJ databases">
        <title>Expanding the genomic diversity of Burkholderia species for the development of highly accurate diagnostics.</title>
        <authorList>
            <person name="Sahl J."/>
            <person name="Keim P."/>
            <person name="Wagner D."/>
        </authorList>
    </citation>
    <scope>NUCLEOTIDE SEQUENCE [LARGE SCALE GENOMIC DNA]</scope>
    <source>
        <strain evidence="4 5">MSMB1960WGS</strain>
    </source>
</reference>
<dbReference type="KEGG" id="bstg:WT74_18800"/>
<comment type="caution">
    <text evidence="4">The sequence shown here is derived from an EMBL/GenBank/DDBJ whole genome shotgun (WGS) entry which is preliminary data.</text>
</comment>
<proteinExistence type="predicted"/>
<keyword evidence="1" id="KW-0560">Oxidoreductase</keyword>
<dbReference type="Gene3D" id="3.40.50.720">
    <property type="entry name" value="NAD(P)-binding Rossmann-like Domain"/>
    <property type="match status" value="1"/>
</dbReference>
<evidence type="ECO:0000256" key="1">
    <source>
        <dbReference type="ARBA" id="ARBA00023002"/>
    </source>
</evidence>
<dbReference type="Proteomes" id="UP000068603">
    <property type="component" value="Unassembled WGS sequence"/>
</dbReference>
<dbReference type="GO" id="GO:0016616">
    <property type="term" value="F:oxidoreductase activity, acting on the CH-OH group of donors, NAD or NADP as acceptor"/>
    <property type="evidence" value="ECO:0007669"/>
    <property type="project" value="InterPro"/>
</dbReference>
<feature type="domain" description="Glycerol-3-phosphate dehydrogenase NAD-dependent N-terminal" evidence="2">
    <location>
        <begin position="17"/>
        <end position="110"/>
    </location>
</feature>
<dbReference type="RefSeq" id="WP_060014915.1">
    <property type="nucleotide sequence ID" value="NZ_CP013460.1"/>
</dbReference>
<dbReference type="InterPro" id="IPR013328">
    <property type="entry name" value="6PGD_dom2"/>
</dbReference>
<sequence length="384" mass="42123">MSAELYPDRAPGAPLRICVCGGGSLAHALVAVLGARASNEVRLLTRQPARWSRRIRLIYLDKAELHGNLHAVSDDPREVVAGADLVILAIPHAAREGVLRRIAPYLGPHAWLAGFPGYGGLPWAVRAALGPEQRFLGLQRVPYVRKVVSYGEVVWVSGIRPALFVATVPGRYAPSAARWLQALLNIPTTPLAHYLAVCLSNSNPIFHPARLYALWHDASPDGVWAARPQFYEDWDDPASARYLACEGDLQSIGHACPADLSGRRSLLEHYGARDAQEMTRIIRRIAALRDRPVPMRAVDDGWTPDLHSYYFAEDVPYGIVVQRALADIAGAATPALDEVIRWAQRWMGKTWLDDHHALGPDTLGLPVPQRFGVASAADLVDALR</sequence>
<dbReference type="Gene3D" id="1.10.1040.10">
    <property type="entry name" value="N-(1-d-carboxylethyl)-l-norvaline Dehydrogenase, domain 2"/>
    <property type="match status" value="1"/>
</dbReference>
<evidence type="ECO:0000313" key="5">
    <source>
        <dbReference type="Proteomes" id="UP000068603"/>
    </source>
</evidence>
<dbReference type="InterPro" id="IPR003421">
    <property type="entry name" value="Opine_DH"/>
</dbReference>
<organism evidence="4">
    <name type="scientific">Burkholderia stagnalis</name>
    <dbReference type="NCBI Taxonomy" id="1503054"/>
    <lineage>
        <taxon>Bacteria</taxon>
        <taxon>Pseudomonadati</taxon>
        <taxon>Pseudomonadota</taxon>
        <taxon>Betaproteobacteria</taxon>
        <taxon>Burkholderiales</taxon>
        <taxon>Burkholderiaceae</taxon>
        <taxon>Burkholderia</taxon>
        <taxon>Burkholderia cepacia complex</taxon>
    </lineage>
</organism>
<name>A0A104QUH8_9BURK</name>
<dbReference type="InterPro" id="IPR008927">
    <property type="entry name" value="6-PGluconate_DH-like_C_sf"/>
</dbReference>
<dbReference type="Pfam" id="PF01210">
    <property type="entry name" value="NAD_Gly3P_dh_N"/>
    <property type="match status" value="1"/>
</dbReference>
<evidence type="ECO:0000259" key="3">
    <source>
        <dbReference type="Pfam" id="PF02317"/>
    </source>
</evidence>
<dbReference type="PANTHER" id="PTHR38015">
    <property type="entry name" value="BLR6086 PROTEIN"/>
    <property type="match status" value="1"/>
</dbReference>
<dbReference type="SUPFAM" id="SSF48179">
    <property type="entry name" value="6-phosphogluconate dehydrogenase C-terminal domain-like"/>
    <property type="match status" value="1"/>
</dbReference>
<dbReference type="Pfam" id="PF02317">
    <property type="entry name" value="Octopine_DH"/>
    <property type="match status" value="1"/>
</dbReference>
<gene>
    <name evidence="4" type="ORF">WT44_06340</name>
</gene>
<dbReference type="GO" id="GO:0046168">
    <property type="term" value="P:glycerol-3-phosphate catabolic process"/>
    <property type="evidence" value="ECO:0007669"/>
    <property type="project" value="InterPro"/>
</dbReference>
<dbReference type="GeneID" id="93058183"/>
<dbReference type="PANTHER" id="PTHR38015:SF1">
    <property type="entry name" value="OPINE DEHYDROGENASE DOMAIN-CONTAINING PROTEIN"/>
    <property type="match status" value="1"/>
</dbReference>
<dbReference type="InterPro" id="IPR036291">
    <property type="entry name" value="NAD(P)-bd_dom_sf"/>
</dbReference>
<dbReference type="SUPFAM" id="SSF51735">
    <property type="entry name" value="NAD(P)-binding Rossmann-fold domains"/>
    <property type="match status" value="1"/>
</dbReference>
<accession>A0A104QUH8</accession>
<dbReference type="GO" id="GO:0051287">
    <property type="term" value="F:NAD binding"/>
    <property type="evidence" value="ECO:0007669"/>
    <property type="project" value="InterPro"/>
</dbReference>
<dbReference type="EMBL" id="LPHB01000019">
    <property type="protein sequence ID" value="KWA66666.1"/>
    <property type="molecule type" value="Genomic_DNA"/>
</dbReference>
<dbReference type="AlphaFoldDB" id="A0A104QUH8"/>
<dbReference type="InterPro" id="IPR011128">
    <property type="entry name" value="G3P_DH_NAD-dep_N"/>
</dbReference>
<dbReference type="STRING" id="1503054.WT74_18800"/>
<evidence type="ECO:0000259" key="2">
    <source>
        <dbReference type="Pfam" id="PF01210"/>
    </source>
</evidence>
<dbReference type="InterPro" id="IPR051729">
    <property type="entry name" value="Opine/Lysopine_DH"/>
</dbReference>
<feature type="domain" description="Opine dehydrogenase" evidence="3">
    <location>
        <begin position="192"/>
        <end position="345"/>
    </location>
</feature>